<keyword evidence="6 7" id="KW-0472">Membrane</keyword>
<dbReference type="EMBL" id="PDUD01000054">
    <property type="protein sequence ID" value="PHN01467.1"/>
    <property type="molecule type" value="Genomic_DNA"/>
</dbReference>
<feature type="transmembrane region" description="Helical" evidence="7">
    <location>
        <begin position="404"/>
        <end position="424"/>
    </location>
</feature>
<gene>
    <name evidence="8" type="ORF">CRP01_36815</name>
</gene>
<evidence type="ECO:0000313" key="9">
    <source>
        <dbReference type="Proteomes" id="UP000223913"/>
    </source>
</evidence>
<evidence type="ECO:0000256" key="7">
    <source>
        <dbReference type="SAM" id="Phobius"/>
    </source>
</evidence>
<evidence type="ECO:0000256" key="2">
    <source>
        <dbReference type="ARBA" id="ARBA00007430"/>
    </source>
</evidence>
<feature type="transmembrane region" description="Helical" evidence="7">
    <location>
        <begin position="195"/>
        <end position="214"/>
    </location>
</feature>
<evidence type="ECO:0000313" key="8">
    <source>
        <dbReference type="EMBL" id="PHN01467.1"/>
    </source>
</evidence>
<dbReference type="InterPro" id="IPR050833">
    <property type="entry name" value="Poly_Biosynth_Transport"/>
</dbReference>
<feature type="transmembrane region" description="Helical" evidence="7">
    <location>
        <begin position="101"/>
        <end position="124"/>
    </location>
</feature>
<keyword evidence="9" id="KW-1185">Reference proteome</keyword>
<feature type="transmembrane region" description="Helical" evidence="7">
    <location>
        <begin position="38"/>
        <end position="59"/>
    </location>
</feature>
<feature type="transmembrane region" description="Helical" evidence="7">
    <location>
        <begin position="431"/>
        <end position="447"/>
    </location>
</feature>
<feature type="transmembrane region" description="Helical" evidence="7">
    <location>
        <begin position="136"/>
        <end position="156"/>
    </location>
</feature>
<comment type="similarity">
    <text evidence="2">Belongs to the polysaccharide synthase family.</text>
</comment>
<evidence type="ECO:0000256" key="1">
    <source>
        <dbReference type="ARBA" id="ARBA00004651"/>
    </source>
</evidence>
<evidence type="ECO:0000256" key="6">
    <source>
        <dbReference type="ARBA" id="ARBA00023136"/>
    </source>
</evidence>
<organism evidence="8 9">
    <name type="scientific">Flavilitoribacter nigricans (strain ATCC 23147 / DSM 23189 / NBRC 102662 / NCIMB 1420 / SS-2)</name>
    <name type="common">Lewinella nigricans</name>
    <dbReference type="NCBI Taxonomy" id="1122177"/>
    <lineage>
        <taxon>Bacteria</taxon>
        <taxon>Pseudomonadati</taxon>
        <taxon>Bacteroidota</taxon>
        <taxon>Saprospiria</taxon>
        <taxon>Saprospirales</taxon>
        <taxon>Lewinellaceae</taxon>
        <taxon>Flavilitoribacter</taxon>
    </lineage>
</organism>
<proteinExistence type="inferred from homology"/>
<dbReference type="PANTHER" id="PTHR30250:SF10">
    <property type="entry name" value="LIPOPOLYSACCHARIDE BIOSYNTHESIS PROTEIN WZXC"/>
    <property type="match status" value="1"/>
</dbReference>
<dbReference type="AlphaFoldDB" id="A0A2D0MZ20"/>
<dbReference type="CDD" id="cd13127">
    <property type="entry name" value="MATE_tuaB_like"/>
    <property type="match status" value="1"/>
</dbReference>
<comment type="subcellular location">
    <subcellularLocation>
        <location evidence="1">Cell membrane</location>
        <topology evidence="1">Multi-pass membrane protein</topology>
    </subcellularLocation>
</comment>
<comment type="caution">
    <text evidence="8">The sequence shown here is derived from an EMBL/GenBank/DDBJ whole genome shotgun (WGS) entry which is preliminary data.</text>
</comment>
<evidence type="ECO:0000256" key="4">
    <source>
        <dbReference type="ARBA" id="ARBA00022692"/>
    </source>
</evidence>
<keyword evidence="5 7" id="KW-1133">Transmembrane helix</keyword>
<keyword evidence="3" id="KW-1003">Cell membrane</keyword>
<protein>
    <submittedName>
        <fullName evidence="8">Colanic acid exporter</fullName>
    </submittedName>
</protein>
<evidence type="ECO:0000256" key="5">
    <source>
        <dbReference type="ARBA" id="ARBA00022989"/>
    </source>
</evidence>
<name>A0A2D0MZ20_FLAN2</name>
<dbReference type="Proteomes" id="UP000223913">
    <property type="component" value="Unassembled WGS sequence"/>
</dbReference>
<dbReference type="NCBIfam" id="NF007773">
    <property type="entry name" value="PRK10459.1"/>
    <property type="match status" value="1"/>
</dbReference>
<dbReference type="OrthoDB" id="9770347at2"/>
<evidence type="ECO:0000256" key="3">
    <source>
        <dbReference type="ARBA" id="ARBA00022475"/>
    </source>
</evidence>
<dbReference type="PANTHER" id="PTHR30250">
    <property type="entry name" value="PST FAMILY PREDICTED COLANIC ACID TRANSPORTER"/>
    <property type="match status" value="1"/>
</dbReference>
<feature type="transmembrane region" description="Helical" evidence="7">
    <location>
        <begin position="346"/>
        <end position="366"/>
    </location>
</feature>
<dbReference type="GO" id="GO:0005886">
    <property type="term" value="C:plasma membrane"/>
    <property type="evidence" value="ECO:0007669"/>
    <property type="project" value="UniProtKB-SubCell"/>
</dbReference>
<reference evidence="8 9" key="1">
    <citation type="submission" date="2017-10" db="EMBL/GenBank/DDBJ databases">
        <title>The draft genome sequence of Lewinella nigricans NBRC 102662.</title>
        <authorList>
            <person name="Wang K."/>
        </authorList>
    </citation>
    <scope>NUCLEOTIDE SEQUENCE [LARGE SCALE GENOMIC DNA]</scope>
    <source>
        <strain evidence="8 9">NBRC 102662</strain>
    </source>
</reference>
<feature type="transmembrane region" description="Helical" evidence="7">
    <location>
        <begin position="378"/>
        <end position="398"/>
    </location>
</feature>
<accession>A0A2D0MZ20</accession>
<feature type="transmembrane region" description="Helical" evidence="7">
    <location>
        <begin position="168"/>
        <end position="189"/>
    </location>
</feature>
<dbReference type="Pfam" id="PF13440">
    <property type="entry name" value="Polysacc_synt_3"/>
    <property type="match status" value="1"/>
</dbReference>
<feature type="transmembrane region" description="Helical" evidence="7">
    <location>
        <begin position="321"/>
        <end position="340"/>
    </location>
</feature>
<sequence>MLYNDFPLRIIYLYAYGKKNSKLSYFDSLFSGIKWTSISSVVVSLLAILKIAVLTSFLAKSDFGHFALVMSILSFINLFSDFGLPIAILHIKTITPKAFSSLYWLGILSGLLIYLILYWLTPYIADYFQAPLLEQLLPIAGLAVLINSIGNLYRVLALKKLKYSRIAGINILESIVVFTSACLLAMAGWGVWSLIHAYLLGKVILELFFFVYGYRQLPLSFVFSRQAMNPFFKIGKYSVGGQLINYFNREIDILLIARLGGDAATLGVYSLARQLVLKVGGLVNNVISEAARPILPKFQDKLEKLKINFLKIIQTISTLNSLLYILFIIFTPQIVAVLYGEDYNNLIPVARILAIFAYLRSIIRYNGNLIVATGKTELSLFMNAFTLPLIASAVWIGFSGGLSGIAWGQVVAMTLLLFISWYFLIYRLLRVYLSTYLFALLPSWALIREVLTRIMKKYEKKVDQPDR</sequence>
<feature type="transmembrane region" description="Helical" evidence="7">
    <location>
        <begin position="65"/>
        <end position="89"/>
    </location>
</feature>
<keyword evidence="4 7" id="KW-0812">Transmembrane</keyword>